<dbReference type="EMBL" id="QKQP01000005">
    <property type="protein sequence ID" value="PZD80832.1"/>
    <property type="molecule type" value="Genomic_DNA"/>
</dbReference>
<organism evidence="7 8">
    <name type="scientific">Acidithiobacillus ferrooxidans</name>
    <name type="common">Thiobacillus ferrooxidans</name>
    <dbReference type="NCBI Taxonomy" id="920"/>
    <lineage>
        <taxon>Bacteria</taxon>
        <taxon>Pseudomonadati</taxon>
        <taxon>Pseudomonadota</taxon>
        <taxon>Acidithiobacillia</taxon>
        <taxon>Acidithiobacillales</taxon>
        <taxon>Acidithiobacillaceae</taxon>
        <taxon>Acidithiobacillus</taxon>
    </lineage>
</organism>
<feature type="transmembrane region" description="Helical" evidence="6">
    <location>
        <begin position="100"/>
        <end position="124"/>
    </location>
</feature>
<feature type="transmembrane region" description="Helical" evidence="6">
    <location>
        <begin position="168"/>
        <end position="193"/>
    </location>
</feature>
<dbReference type="GeneID" id="65281855"/>
<comment type="subcellular location">
    <subcellularLocation>
        <location evidence="1">Membrane</location>
        <topology evidence="1">Multi-pass membrane protein</topology>
    </subcellularLocation>
</comment>
<evidence type="ECO:0000313" key="7">
    <source>
        <dbReference type="EMBL" id="PZD80832.1"/>
    </source>
</evidence>
<feature type="transmembrane region" description="Helical" evidence="6">
    <location>
        <begin position="144"/>
        <end position="161"/>
    </location>
</feature>
<evidence type="ECO:0000256" key="3">
    <source>
        <dbReference type="ARBA" id="ARBA00022989"/>
    </source>
</evidence>
<dbReference type="Proteomes" id="UP000248886">
    <property type="component" value="Unassembled WGS sequence"/>
</dbReference>
<proteinExistence type="predicted"/>
<feature type="region of interest" description="Disordered" evidence="5">
    <location>
        <begin position="693"/>
        <end position="713"/>
    </location>
</feature>
<dbReference type="GO" id="GO:0016020">
    <property type="term" value="C:membrane"/>
    <property type="evidence" value="ECO:0007669"/>
    <property type="project" value="UniProtKB-SubCell"/>
</dbReference>
<keyword evidence="4 6" id="KW-0472">Membrane</keyword>
<dbReference type="RefSeq" id="WP_012537413.1">
    <property type="nucleotide sequence ID" value="NZ_AP025160.1"/>
</dbReference>
<feature type="transmembrane region" description="Helical" evidence="6">
    <location>
        <begin position="213"/>
        <end position="236"/>
    </location>
</feature>
<evidence type="ECO:0000256" key="4">
    <source>
        <dbReference type="ARBA" id="ARBA00023136"/>
    </source>
</evidence>
<feature type="transmembrane region" description="Helical" evidence="6">
    <location>
        <begin position="448"/>
        <end position="467"/>
    </location>
</feature>
<evidence type="ECO:0000256" key="1">
    <source>
        <dbReference type="ARBA" id="ARBA00004141"/>
    </source>
</evidence>
<feature type="transmembrane region" description="Helical" evidence="6">
    <location>
        <begin position="322"/>
        <end position="344"/>
    </location>
</feature>
<dbReference type="InterPro" id="IPR002293">
    <property type="entry name" value="AA/rel_permease1"/>
</dbReference>
<evidence type="ECO:0000313" key="8">
    <source>
        <dbReference type="Proteomes" id="UP000248886"/>
    </source>
</evidence>
<feature type="transmembrane region" description="Helical" evidence="6">
    <location>
        <begin position="392"/>
        <end position="411"/>
    </location>
</feature>
<feature type="transmembrane region" description="Helical" evidence="6">
    <location>
        <begin position="423"/>
        <end position="442"/>
    </location>
</feature>
<dbReference type="Pfam" id="PF13520">
    <property type="entry name" value="AA_permease_2"/>
    <property type="match status" value="1"/>
</dbReference>
<name>A0A2W1KEQ1_ACIFR</name>
<protein>
    <submittedName>
        <fullName evidence="7">APC family permease</fullName>
    </submittedName>
</protein>
<feature type="transmembrane region" description="Helical" evidence="6">
    <location>
        <begin position="365"/>
        <end position="386"/>
    </location>
</feature>
<dbReference type="PANTHER" id="PTHR47704:SF1">
    <property type="entry name" value="POTASSIUM TRANSPORTER KIMA"/>
    <property type="match status" value="1"/>
</dbReference>
<evidence type="ECO:0000256" key="2">
    <source>
        <dbReference type="ARBA" id="ARBA00022692"/>
    </source>
</evidence>
<dbReference type="GO" id="GO:0022857">
    <property type="term" value="F:transmembrane transporter activity"/>
    <property type="evidence" value="ECO:0007669"/>
    <property type="project" value="InterPro"/>
</dbReference>
<dbReference type="AlphaFoldDB" id="A0A2W1KEQ1"/>
<evidence type="ECO:0000256" key="5">
    <source>
        <dbReference type="SAM" id="MobiDB-lite"/>
    </source>
</evidence>
<reference evidence="7 8" key="1">
    <citation type="submission" date="2018-06" db="EMBL/GenBank/DDBJ databases">
        <title>Draft sequence of Acidithiobacillus ferrooxidans CCM 4253.</title>
        <authorList>
            <person name="Moya-Beltran A."/>
            <person name="Castro M."/>
            <person name="Covarrubias P.C."/>
            <person name="Issotta F."/>
            <person name="Janiczek O."/>
            <person name="Mandl M."/>
            <person name="Kucera J."/>
            <person name="Quatrini R."/>
        </authorList>
    </citation>
    <scope>NUCLEOTIDE SEQUENCE [LARGE SCALE GENOMIC DNA]</scope>
    <source>
        <strain evidence="7 8">CCM 4253</strain>
    </source>
</reference>
<gene>
    <name evidence="7" type="ORF">DN052_10445</name>
</gene>
<dbReference type="OrthoDB" id="9759676at2"/>
<sequence length="713" mass="77674">MAWLRFPRFRRAVNVFNPKLFENLSLAAFLAWVGLGSDALSSSAYGPPEIYYALKGHEYLAVFLAIGIPISVFVISAGYRQVIALFPDGGGGYHTASTLLGPKAGLVSGAALIVDYVLTAAISVASGTEALLSTMPASWYSERILLDVAILLFLIFINLRGMKESIKILLPIFMAFILTHTILLGWGLLSHVGSVPDIAYNTVASVRQDSMQYGWIFIVALILRAFSLGGGTYTGLEAVANGVHIMREPRVQTGQRTMTLLATSLSLVAGSLIFLYLMYQVHGQQGQTLNAVLYGAITRGWTVGGIPFGPTATLLTLITEGLLLFIAANTGIITAPIVMANMAVDRWLPERFSYLSDRFVSRNGVLLIGFAAVVILLITGGHVSILVVLYSINVFITFTLTMAGLSRHWLAQRDKDPLWRGRLTVSALGFVVTASILAITIFEKFDAGGWFTLLITAIGVGLGYLIYRHYKSISKITAELDETMLDVVPEHLESGPNLPLDPRGATAVFFVSRFDGLGLHTLLTAHRMVGGFVKNYVFLLAGIVGQGEFKGIKALEDLKVYVETEANQYMAFCRNEGMAATWFATYSTDRILAMEELANVAIRYFPQSIFFAGRVIDTSAQGPFHGLLHDEVSFIVQDRLQHDGFSMMIVPVHVRGIPSKPPNIVLPISMSPDLELVQNEEVKKEEARVRAAAKAQATTQANIQESAPHAGTE</sequence>
<dbReference type="InterPro" id="IPR053153">
    <property type="entry name" value="APC_K+_Transporter"/>
</dbReference>
<dbReference type="OMA" id="VGHWYEH"/>
<dbReference type="Gene3D" id="1.20.1740.10">
    <property type="entry name" value="Amino acid/polyamine transporter I"/>
    <property type="match status" value="1"/>
</dbReference>
<keyword evidence="2 6" id="KW-0812">Transmembrane</keyword>
<accession>A0A2W1KEQ1</accession>
<evidence type="ECO:0000256" key="6">
    <source>
        <dbReference type="SAM" id="Phobius"/>
    </source>
</evidence>
<comment type="caution">
    <text evidence="7">The sequence shown here is derived from an EMBL/GenBank/DDBJ whole genome shotgun (WGS) entry which is preliminary data.</text>
</comment>
<feature type="transmembrane region" description="Helical" evidence="6">
    <location>
        <begin position="59"/>
        <end position="79"/>
    </location>
</feature>
<feature type="transmembrane region" description="Helical" evidence="6">
    <location>
        <begin position="257"/>
        <end position="279"/>
    </location>
</feature>
<dbReference type="PANTHER" id="PTHR47704">
    <property type="entry name" value="POTASSIUM TRANSPORTER KIMA"/>
    <property type="match status" value="1"/>
</dbReference>
<keyword evidence="3 6" id="KW-1133">Transmembrane helix</keyword>